<evidence type="ECO:0000259" key="10">
    <source>
        <dbReference type="PROSITE" id="PS50125"/>
    </source>
</evidence>
<evidence type="ECO:0000256" key="4">
    <source>
        <dbReference type="ARBA" id="ARBA00022989"/>
    </source>
</evidence>
<evidence type="ECO:0000313" key="11">
    <source>
        <dbReference type="EMBL" id="KAG2429902.1"/>
    </source>
</evidence>
<dbReference type="AlphaFoldDB" id="A0A835SR92"/>
<feature type="region of interest" description="Disordered" evidence="8">
    <location>
        <begin position="632"/>
        <end position="683"/>
    </location>
</feature>
<dbReference type="Gene3D" id="3.30.70.1230">
    <property type="entry name" value="Nucleotide cyclase"/>
    <property type="match status" value="1"/>
</dbReference>
<evidence type="ECO:0000256" key="5">
    <source>
        <dbReference type="ARBA" id="ARBA00023136"/>
    </source>
</evidence>
<sequence length="842" mass="90805">MFDRIKSRTSLSGSHPRNLNPQHATGCRLWLNRLHRRWQSTSAVLRARPMVLVLVLLLFAIMTTLGIVGIEVAARNAEDQARSTARTGVGQEVALGVAQDLLITTFGAEALATFIAQYPNCTIIDQQFLDMAKGIMERTRKQQPNKWIVKQLEIDQAGVIWRTYPVLTGALATSLYGRDMLRLEKDRPNMLYSIEQGGVHIQGPYGCKEGFQCAYTILPIFLPAPRENFDWGCPYTPYNCSEPCWNATSGMKYWGQVSTMINLDELLKGPDSRLHMLEDRGYLYKLRQLRTSVSNSARTLGNTTRLPPAPEVLPIRVYNLQWVLELAPVGGWVPAWRNPCIAAVVVGSFIVSMLVLWLLVSRAQHDRLLRAMLPDKVIQQLQDGESDIVQQFSNVTILFSDIVGYTTISAELTPLQVVSLLNDLFSSFDELTQKNNVYKVETIGDALMCVSGCPKEEEPREAAARMARMAQDMINCVANFQCPIPGVKLKIRIGLHSGPVVAGVVGKRMPRYCLFGDTVNTASRMESTSLPMRIQISEATAKLLTSKAEFELSARGEVSVKGKGIMNTYWLDSGYVQPPEEGSAEAAASTAAAAAGMAAHTAGGGSSAGGPLGFLHQSLMSSLPPRMRSWLFLPHLPPPSPQQPQPQHPNDAAAAIRERTSPAAGNKSRFAKHSAPNALGPNSGASNFDQLSVGSTGHALDSAAMVVSASLALQQQQRQQQQQQRDVSVGGAHVKDLRELGLLDIETVTSGYGVSTLSACPTTAGGRGSLEQQHPQVHMALGVAEAGAVARRPCGDLVGAGGASPPPSALPSTTATATLEDDSGNGRMSGRSPGTPAAAALD</sequence>
<feature type="transmembrane region" description="Helical" evidence="9">
    <location>
        <begin position="50"/>
        <end position="70"/>
    </location>
</feature>
<reference evidence="11" key="1">
    <citation type="journal article" date="2020" name="bioRxiv">
        <title>Comparative genomics of Chlamydomonas.</title>
        <authorList>
            <person name="Craig R.J."/>
            <person name="Hasan A.R."/>
            <person name="Ness R.W."/>
            <person name="Keightley P.D."/>
        </authorList>
    </citation>
    <scope>NUCLEOTIDE SEQUENCE</scope>
    <source>
        <strain evidence="11">SAG 7.73</strain>
    </source>
</reference>
<accession>A0A835SR92</accession>
<evidence type="ECO:0000256" key="1">
    <source>
        <dbReference type="ARBA" id="ARBA00004370"/>
    </source>
</evidence>
<evidence type="ECO:0000256" key="3">
    <source>
        <dbReference type="ARBA" id="ARBA00022741"/>
    </source>
</evidence>
<dbReference type="FunFam" id="3.30.70.1230:FF:000059">
    <property type="entry name" value="Guanylate cyclase"/>
    <property type="match status" value="1"/>
</dbReference>
<dbReference type="SUPFAM" id="SSF55073">
    <property type="entry name" value="Nucleotide cyclase"/>
    <property type="match status" value="1"/>
</dbReference>
<dbReference type="GO" id="GO:0000166">
    <property type="term" value="F:nucleotide binding"/>
    <property type="evidence" value="ECO:0007669"/>
    <property type="project" value="UniProtKB-KW"/>
</dbReference>
<evidence type="ECO:0000256" key="9">
    <source>
        <dbReference type="SAM" id="Phobius"/>
    </source>
</evidence>
<evidence type="ECO:0000256" key="2">
    <source>
        <dbReference type="ARBA" id="ARBA00022692"/>
    </source>
</evidence>
<dbReference type="SMART" id="SM00044">
    <property type="entry name" value="CYCc"/>
    <property type="match status" value="1"/>
</dbReference>
<dbReference type="GO" id="GO:0007168">
    <property type="term" value="P:receptor guanylyl cyclase signaling pathway"/>
    <property type="evidence" value="ECO:0007669"/>
    <property type="project" value="TreeGrafter"/>
</dbReference>
<dbReference type="InterPro" id="IPR050401">
    <property type="entry name" value="Cyclic_nucleotide_synthase"/>
</dbReference>
<comment type="subcellular location">
    <subcellularLocation>
        <location evidence="1">Membrane</location>
    </subcellularLocation>
</comment>
<keyword evidence="2 9" id="KW-0812">Transmembrane</keyword>
<dbReference type="InterPro" id="IPR018297">
    <property type="entry name" value="A/G_cyclase_CS"/>
</dbReference>
<dbReference type="CDD" id="cd07302">
    <property type="entry name" value="CHD"/>
    <property type="match status" value="1"/>
</dbReference>
<dbReference type="InterPro" id="IPR001054">
    <property type="entry name" value="A/G_cyclase"/>
</dbReference>
<protein>
    <recommendedName>
        <fullName evidence="10">Guanylate cyclase domain-containing protein</fullName>
    </recommendedName>
</protein>
<dbReference type="Pfam" id="PF00211">
    <property type="entry name" value="Guanylate_cyc"/>
    <property type="match status" value="1"/>
</dbReference>
<comment type="similarity">
    <text evidence="7">Belongs to the adenylyl cyclase class-4/guanylyl cyclase family.</text>
</comment>
<keyword evidence="6 7" id="KW-0456">Lyase</keyword>
<feature type="domain" description="Guanylate cyclase" evidence="10">
    <location>
        <begin position="396"/>
        <end position="526"/>
    </location>
</feature>
<evidence type="ECO:0000256" key="7">
    <source>
        <dbReference type="RuleBase" id="RU000405"/>
    </source>
</evidence>
<proteinExistence type="inferred from homology"/>
<evidence type="ECO:0000256" key="6">
    <source>
        <dbReference type="ARBA" id="ARBA00023239"/>
    </source>
</evidence>
<dbReference type="GO" id="GO:0005886">
    <property type="term" value="C:plasma membrane"/>
    <property type="evidence" value="ECO:0007669"/>
    <property type="project" value="TreeGrafter"/>
</dbReference>
<dbReference type="PANTHER" id="PTHR11920:SF335">
    <property type="entry name" value="GUANYLATE CYCLASE"/>
    <property type="match status" value="1"/>
</dbReference>
<keyword evidence="3" id="KW-0547">Nucleotide-binding</keyword>
<feature type="compositionally biased region" description="Polar residues" evidence="8">
    <location>
        <begin position="8"/>
        <end position="20"/>
    </location>
</feature>
<dbReference type="GO" id="GO:0035556">
    <property type="term" value="P:intracellular signal transduction"/>
    <property type="evidence" value="ECO:0007669"/>
    <property type="project" value="InterPro"/>
</dbReference>
<keyword evidence="12" id="KW-1185">Reference proteome</keyword>
<keyword evidence="5 9" id="KW-0472">Membrane</keyword>
<evidence type="ECO:0000256" key="8">
    <source>
        <dbReference type="SAM" id="MobiDB-lite"/>
    </source>
</evidence>
<gene>
    <name evidence="11" type="ORF">HXX76_010682</name>
</gene>
<organism evidence="11 12">
    <name type="scientific">Chlamydomonas incerta</name>
    <dbReference type="NCBI Taxonomy" id="51695"/>
    <lineage>
        <taxon>Eukaryota</taxon>
        <taxon>Viridiplantae</taxon>
        <taxon>Chlorophyta</taxon>
        <taxon>core chlorophytes</taxon>
        <taxon>Chlorophyceae</taxon>
        <taxon>CS clade</taxon>
        <taxon>Chlamydomonadales</taxon>
        <taxon>Chlamydomonadaceae</taxon>
        <taxon>Chlamydomonas</taxon>
    </lineage>
</organism>
<keyword evidence="4 9" id="KW-1133">Transmembrane helix</keyword>
<feature type="region of interest" description="Disordered" evidence="8">
    <location>
        <begin position="797"/>
        <end position="842"/>
    </location>
</feature>
<dbReference type="InterPro" id="IPR029787">
    <property type="entry name" value="Nucleotide_cyclase"/>
</dbReference>
<dbReference type="EMBL" id="JAEHOC010000029">
    <property type="protein sequence ID" value="KAG2429902.1"/>
    <property type="molecule type" value="Genomic_DNA"/>
</dbReference>
<dbReference type="PANTHER" id="PTHR11920">
    <property type="entry name" value="GUANYLYL CYCLASE"/>
    <property type="match status" value="1"/>
</dbReference>
<evidence type="ECO:0000313" key="12">
    <source>
        <dbReference type="Proteomes" id="UP000650467"/>
    </source>
</evidence>
<feature type="compositionally biased region" description="Pro residues" evidence="8">
    <location>
        <begin position="635"/>
        <end position="647"/>
    </location>
</feature>
<feature type="region of interest" description="Disordered" evidence="8">
    <location>
        <begin position="1"/>
        <end position="20"/>
    </location>
</feature>
<dbReference type="GO" id="GO:0004383">
    <property type="term" value="F:guanylate cyclase activity"/>
    <property type="evidence" value="ECO:0007669"/>
    <property type="project" value="TreeGrafter"/>
</dbReference>
<dbReference type="OrthoDB" id="538583at2759"/>
<dbReference type="GO" id="GO:0004016">
    <property type="term" value="F:adenylate cyclase activity"/>
    <property type="evidence" value="ECO:0007669"/>
    <property type="project" value="TreeGrafter"/>
</dbReference>
<dbReference type="PROSITE" id="PS50125">
    <property type="entry name" value="GUANYLATE_CYCLASE_2"/>
    <property type="match status" value="1"/>
</dbReference>
<dbReference type="PROSITE" id="PS00452">
    <property type="entry name" value="GUANYLATE_CYCLASE_1"/>
    <property type="match status" value="1"/>
</dbReference>
<name>A0A835SR92_CHLIN</name>
<dbReference type="Proteomes" id="UP000650467">
    <property type="component" value="Unassembled WGS sequence"/>
</dbReference>
<dbReference type="GO" id="GO:0001653">
    <property type="term" value="F:peptide receptor activity"/>
    <property type="evidence" value="ECO:0007669"/>
    <property type="project" value="TreeGrafter"/>
</dbReference>
<comment type="caution">
    <text evidence="11">The sequence shown here is derived from an EMBL/GenBank/DDBJ whole genome shotgun (WGS) entry which is preliminary data.</text>
</comment>